<dbReference type="InterPro" id="IPR036388">
    <property type="entry name" value="WH-like_DNA-bd_sf"/>
</dbReference>
<evidence type="ECO:0000259" key="5">
    <source>
        <dbReference type="PROSITE" id="PS50931"/>
    </source>
</evidence>
<dbReference type="GO" id="GO:0006351">
    <property type="term" value="P:DNA-templated transcription"/>
    <property type="evidence" value="ECO:0007669"/>
    <property type="project" value="TreeGrafter"/>
</dbReference>
<dbReference type="SUPFAM" id="SSF53850">
    <property type="entry name" value="Periplasmic binding protein-like II"/>
    <property type="match status" value="1"/>
</dbReference>
<dbReference type="OrthoDB" id="5525645at2"/>
<evidence type="ECO:0000256" key="1">
    <source>
        <dbReference type="ARBA" id="ARBA00009437"/>
    </source>
</evidence>
<dbReference type="EMBL" id="FNLO01000001">
    <property type="protein sequence ID" value="SDV46704.1"/>
    <property type="molecule type" value="Genomic_DNA"/>
</dbReference>
<dbReference type="InterPro" id="IPR000847">
    <property type="entry name" value="LysR_HTH_N"/>
</dbReference>
<feature type="domain" description="HTH lysR-type" evidence="5">
    <location>
        <begin position="4"/>
        <end position="61"/>
    </location>
</feature>
<dbReference type="RefSeq" id="WP_091904301.1">
    <property type="nucleotide sequence ID" value="NZ_FNLO01000001.1"/>
</dbReference>
<dbReference type="GO" id="GO:0003700">
    <property type="term" value="F:DNA-binding transcription factor activity"/>
    <property type="evidence" value="ECO:0007669"/>
    <property type="project" value="InterPro"/>
</dbReference>
<name>A0A1H2PL49_9BURK</name>
<dbReference type="PROSITE" id="PS50931">
    <property type="entry name" value="HTH_LYSR"/>
    <property type="match status" value="1"/>
</dbReference>
<dbReference type="PANTHER" id="PTHR30537:SF1">
    <property type="entry name" value="HTH-TYPE TRANSCRIPTIONAL REGULATOR PGRR"/>
    <property type="match status" value="1"/>
</dbReference>
<dbReference type="STRING" id="1770053.SAMN05216551_101560"/>
<dbReference type="Gene3D" id="1.10.10.10">
    <property type="entry name" value="Winged helix-like DNA-binding domain superfamily/Winged helix DNA-binding domain"/>
    <property type="match status" value="1"/>
</dbReference>
<protein>
    <submittedName>
        <fullName evidence="6">DNA-binding transcriptional regulator, LysR family</fullName>
    </submittedName>
</protein>
<evidence type="ECO:0000313" key="6">
    <source>
        <dbReference type="EMBL" id="SDV46704.1"/>
    </source>
</evidence>
<comment type="similarity">
    <text evidence="1">Belongs to the LysR transcriptional regulatory family.</text>
</comment>
<dbReference type="GO" id="GO:0043565">
    <property type="term" value="F:sequence-specific DNA binding"/>
    <property type="evidence" value="ECO:0007669"/>
    <property type="project" value="TreeGrafter"/>
</dbReference>
<dbReference type="SUPFAM" id="SSF46785">
    <property type="entry name" value="Winged helix' DNA-binding domain"/>
    <property type="match status" value="1"/>
</dbReference>
<reference evidence="7" key="1">
    <citation type="submission" date="2016-09" db="EMBL/GenBank/DDBJ databases">
        <authorList>
            <person name="Varghese N."/>
            <person name="Submissions S."/>
        </authorList>
    </citation>
    <scope>NUCLEOTIDE SEQUENCE [LARGE SCALE GENOMIC DNA]</scope>
    <source>
        <strain evidence="7">JS23</strain>
    </source>
</reference>
<evidence type="ECO:0000256" key="4">
    <source>
        <dbReference type="ARBA" id="ARBA00023163"/>
    </source>
</evidence>
<dbReference type="FunFam" id="1.10.10.10:FF:000001">
    <property type="entry name" value="LysR family transcriptional regulator"/>
    <property type="match status" value="1"/>
</dbReference>
<evidence type="ECO:0000313" key="7">
    <source>
        <dbReference type="Proteomes" id="UP000243719"/>
    </source>
</evidence>
<dbReference type="CDD" id="cd08474">
    <property type="entry name" value="PBP2_CrgA_like_5"/>
    <property type="match status" value="1"/>
</dbReference>
<dbReference type="Pfam" id="PF00126">
    <property type="entry name" value="HTH_1"/>
    <property type="match status" value="1"/>
</dbReference>
<dbReference type="InterPro" id="IPR058163">
    <property type="entry name" value="LysR-type_TF_proteobact-type"/>
</dbReference>
<keyword evidence="3 6" id="KW-0238">DNA-binding</keyword>
<evidence type="ECO:0000256" key="2">
    <source>
        <dbReference type="ARBA" id="ARBA00023015"/>
    </source>
</evidence>
<sequence>MPRPTLHDLHAFAAVATQRSFRRAADLIGVSRSSLSHAMRGLEADLGLRLLNRTTRSVSLTPEGQRLLARLAPLLADLDAALGDASAAAGQPSGTLRVNGNEAAIRMLLQTVIPVYLSRYPAVEVDLVAQGQFVDIVADGFDAGVRLAEAVPKDMIAVPLGGDVRFLAVASPAYLARHPPPATPDGLLSHRCIRQRLPSGKRYRWEFERQGETRAIDVNGALTLDNSQLMVEAAADGLGIAYVPEPYARRLLDAGALLTVCEAWCSPTDGLRLYYPANRHVPPALRALIDLVRSAR</sequence>
<keyword evidence="2" id="KW-0805">Transcription regulation</keyword>
<evidence type="ECO:0000256" key="3">
    <source>
        <dbReference type="ARBA" id="ARBA00023125"/>
    </source>
</evidence>
<proteinExistence type="inferred from homology"/>
<dbReference type="Pfam" id="PF03466">
    <property type="entry name" value="LysR_substrate"/>
    <property type="match status" value="1"/>
</dbReference>
<dbReference type="PANTHER" id="PTHR30537">
    <property type="entry name" value="HTH-TYPE TRANSCRIPTIONAL REGULATOR"/>
    <property type="match status" value="1"/>
</dbReference>
<dbReference type="Gene3D" id="3.40.190.290">
    <property type="match status" value="1"/>
</dbReference>
<accession>A0A1H2PL49</accession>
<dbReference type="AlphaFoldDB" id="A0A1H2PL49"/>
<gene>
    <name evidence="6" type="ORF">SAMN05216551_101560</name>
</gene>
<dbReference type="Proteomes" id="UP000243719">
    <property type="component" value="Unassembled WGS sequence"/>
</dbReference>
<dbReference type="InterPro" id="IPR005119">
    <property type="entry name" value="LysR_subst-bd"/>
</dbReference>
<organism evidence="6 7">
    <name type="scientific">Chitinasiproducens palmae</name>
    <dbReference type="NCBI Taxonomy" id="1770053"/>
    <lineage>
        <taxon>Bacteria</taxon>
        <taxon>Pseudomonadati</taxon>
        <taxon>Pseudomonadota</taxon>
        <taxon>Betaproteobacteria</taxon>
        <taxon>Burkholderiales</taxon>
        <taxon>Burkholderiaceae</taxon>
        <taxon>Chitinasiproducens</taxon>
    </lineage>
</organism>
<dbReference type="InterPro" id="IPR036390">
    <property type="entry name" value="WH_DNA-bd_sf"/>
</dbReference>
<keyword evidence="7" id="KW-1185">Reference proteome</keyword>
<keyword evidence="4" id="KW-0804">Transcription</keyword>